<evidence type="ECO:0000313" key="2">
    <source>
        <dbReference type="EMBL" id="KAK3395806.1"/>
    </source>
</evidence>
<protein>
    <submittedName>
        <fullName evidence="2">Uncharacterized protein</fullName>
    </submittedName>
</protein>
<feature type="compositionally biased region" description="Polar residues" evidence="1">
    <location>
        <begin position="56"/>
        <end position="66"/>
    </location>
</feature>
<feature type="compositionally biased region" description="Polar residues" evidence="1">
    <location>
        <begin position="1"/>
        <end position="12"/>
    </location>
</feature>
<name>A0AAE0P9C1_SORBR</name>
<dbReference type="AlphaFoldDB" id="A0AAE0P9C1"/>
<feature type="compositionally biased region" description="Low complexity" evidence="1">
    <location>
        <begin position="78"/>
        <end position="94"/>
    </location>
</feature>
<reference evidence="2" key="1">
    <citation type="journal article" date="2023" name="Mol. Phylogenet. Evol.">
        <title>Genome-scale phylogeny and comparative genomics of the fungal order Sordariales.</title>
        <authorList>
            <person name="Hensen N."/>
            <person name="Bonometti L."/>
            <person name="Westerberg I."/>
            <person name="Brannstrom I.O."/>
            <person name="Guillou S."/>
            <person name="Cros-Aarteil S."/>
            <person name="Calhoun S."/>
            <person name="Haridas S."/>
            <person name="Kuo A."/>
            <person name="Mondo S."/>
            <person name="Pangilinan J."/>
            <person name="Riley R."/>
            <person name="LaButti K."/>
            <person name="Andreopoulos B."/>
            <person name="Lipzen A."/>
            <person name="Chen C."/>
            <person name="Yan M."/>
            <person name="Daum C."/>
            <person name="Ng V."/>
            <person name="Clum A."/>
            <person name="Steindorff A."/>
            <person name="Ohm R.A."/>
            <person name="Martin F."/>
            <person name="Silar P."/>
            <person name="Natvig D.O."/>
            <person name="Lalanne C."/>
            <person name="Gautier V."/>
            <person name="Ament-Velasquez S.L."/>
            <person name="Kruys A."/>
            <person name="Hutchinson M.I."/>
            <person name="Powell A.J."/>
            <person name="Barry K."/>
            <person name="Miller A.N."/>
            <person name="Grigoriev I.V."/>
            <person name="Debuchy R."/>
            <person name="Gladieux P."/>
            <person name="Hiltunen Thoren M."/>
            <person name="Johannesson H."/>
        </authorList>
    </citation>
    <scope>NUCLEOTIDE SEQUENCE</scope>
    <source>
        <strain evidence="2">FGSC 1904</strain>
    </source>
</reference>
<reference evidence="2" key="2">
    <citation type="submission" date="2023-07" db="EMBL/GenBank/DDBJ databases">
        <authorList>
            <consortium name="Lawrence Berkeley National Laboratory"/>
            <person name="Haridas S."/>
            <person name="Hensen N."/>
            <person name="Bonometti L."/>
            <person name="Westerberg I."/>
            <person name="Brannstrom I.O."/>
            <person name="Guillou S."/>
            <person name="Cros-Aarteil S."/>
            <person name="Calhoun S."/>
            <person name="Kuo A."/>
            <person name="Mondo S."/>
            <person name="Pangilinan J."/>
            <person name="Riley R."/>
            <person name="LaButti K."/>
            <person name="Andreopoulos B."/>
            <person name="Lipzen A."/>
            <person name="Chen C."/>
            <person name="Yanf M."/>
            <person name="Daum C."/>
            <person name="Ng V."/>
            <person name="Clum A."/>
            <person name="Steindorff A."/>
            <person name="Ohm R."/>
            <person name="Martin F."/>
            <person name="Silar P."/>
            <person name="Natvig D."/>
            <person name="Lalanne C."/>
            <person name="Gautier V."/>
            <person name="Ament-velasquez S.L."/>
            <person name="Kruys A."/>
            <person name="Hutchinson M.I."/>
            <person name="Powell A.J."/>
            <person name="Barry K."/>
            <person name="Miller A.N."/>
            <person name="Grigoriev I.V."/>
            <person name="Debuchy R."/>
            <person name="Gladieux P."/>
            <person name="Thoren M.H."/>
            <person name="Johannesson H."/>
        </authorList>
    </citation>
    <scope>NUCLEOTIDE SEQUENCE</scope>
    <source>
        <strain evidence="2">FGSC 1904</strain>
    </source>
</reference>
<organism evidence="2 3">
    <name type="scientific">Sordaria brevicollis</name>
    <dbReference type="NCBI Taxonomy" id="83679"/>
    <lineage>
        <taxon>Eukaryota</taxon>
        <taxon>Fungi</taxon>
        <taxon>Dikarya</taxon>
        <taxon>Ascomycota</taxon>
        <taxon>Pezizomycotina</taxon>
        <taxon>Sordariomycetes</taxon>
        <taxon>Sordariomycetidae</taxon>
        <taxon>Sordariales</taxon>
        <taxon>Sordariaceae</taxon>
        <taxon>Sordaria</taxon>
    </lineage>
</organism>
<comment type="caution">
    <text evidence="2">The sequence shown here is derived from an EMBL/GenBank/DDBJ whole genome shotgun (WGS) entry which is preliminary data.</text>
</comment>
<dbReference type="Proteomes" id="UP001281003">
    <property type="component" value="Unassembled WGS sequence"/>
</dbReference>
<proteinExistence type="predicted"/>
<evidence type="ECO:0000256" key="1">
    <source>
        <dbReference type="SAM" id="MobiDB-lite"/>
    </source>
</evidence>
<feature type="compositionally biased region" description="Basic and acidic residues" evidence="1">
    <location>
        <begin position="41"/>
        <end position="51"/>
    </location>
</feature>
<accession>A0AAE0P9C1</accession>
<keyword evidence="3" id="KW-1185">Reference proteome</keyword>
<gene>
    <name evidence="2" type="ORF">B0T20DRAFT_509527</name>
</gene>
<feature type="compositionally biased region" description="Polar residues" evidence="1">
    <location>
        <begin position="21"/>
        <end position="40"/>
    </location>
</feature>
<feature type="region of interest" description="Disordered" evidence="1">
    <location>
        <begin position="1"/>
        <end position="102"/>
    </location>
</feature>
<dbReference type="EMBL" id="JAUTDP010000010">
    <property type="protein sequence ID" value="KAK3395806.1"/>
    <property type="molecule type" value="Genomic_DNA"/>
</dbReference>
<evidence type="ECO:0000313" key="3">
    <source>
        <dbReference type="Proteomes" id="UP001281003"/>
    </source>
</evidence>
<sequence>MSSPTLSTSDQTAPAIPGTPAASQASMVSTTSTSGPSGQHANDDHSPDQAEKPTPAGSSSAVVQTKRSARAKHLKYEPAPTTTTNAAGKTNAAADDSDDDEEFSMKDLEELNANKKHRMEKKTKQFVRMVQETHWGSRVEDLGSVKEIEE</sequence>